<feature type="transmembrane region" description="Helical" evidence="10">
    <location>
        <begin position="1649"/>
        <end position="1672"/>
    </location>
</feature>
<dbReference type="SUPFAM" id="SSF90123">
    <property type="entry name" value="ABC transporter transmembrane region"/>
    <property type="match status" value="3"/>
</dbReference>
<dbReference type="InterPro" id="IPR044669">
    <property type="entry name" value="YneE/VCCN1/2-like"/>
</dbReference>
<name>A0A813H992_POLGL</name>
<dbReference type="Pfam" id="PF00664">
    <property type="entry name" value="ABC_membrane"/>
    <property type="match status" value="2"/>
</dbReference>
<dbReference type="Pfam" id="PF25539">
    <property type="entry name" value="Bestrophin_2"/>
    <property type="match status" value="1"/>
</dbReference>
<dbReference type="InterPro" id="IPR017871">
    <property type="entry name" value="ABC_transporter-like_CS"/>
</dbReference>
<dbReference type="Pfam" id="PF00005">
    <property type="entry name" value="ABC_tran"/>
    <property type="match status" value="1"/>
</dbReference>
<dbReference type="GO" id="GO:0005254">
    <property type="term" value="F:chloride channel activity"/>
    <property type="evidence" value="ECO:0007669"/>
    <property type="project" value="InterPro"/>
</dbReference>
<dbReference type="Gene3D" id="3.40.50.300">
    <property type="entry name" value="P-loop containing nucleotide triphosphate hydrolases"/>
    <property type="match status" value="1"/>
</dbReference>
<gene>
    <name evidence="14" type="ORF">PGLA2088_LOCUS1450</name>
</gene>
<feature type="chain" id="PRO_5032312859" description="Calmodulin" evidence="11">
    <location>
        <begin position="22"/>
        <end position="2250"/>
    </location>
</feature>
<dbReference type="InterPro" id="IPR011527">
    <property type="entry name" value="ABC1_TM_dom"/>
</dbReference>
<dbReference type="SUPFAM" id="SSF52540">
    <property type="entry name" value="P-loop containing nucleoside triphosphate hydrolases"/>
    <property type="match status" value="1"/>
</dbReference>
<dbReference type="Gene3D" id="1.10.238.10">
    <property type="entry name" value="EF-hand"/>
    <property type="match status" value="1"/>
</dbReference>
<evidence type="ECO:0000256" key="10">
    <source>
        <dbReference type="SAM" id="Phobius"/>
    </source>
</evidence>
<dbReference type="PROSITE" id="PS00211">
    <property type="entry name" value="ABC_TRANSPORTER_1"/>
    <property type="match status" value="1"/>
</dbReference>
<evidence type="ECO:0000256" key="8">
    <source>
        <dbReference type="ARBA" id="ARBA00023065"/>
    </source>
</evidence>
<dbReference type="GO" id="GO:0005774">
    <property type="term" value="C:vacuolar membrane"/>
    <property type="evidence" value="ECO:0007669"/>
    <property type="project" value="UniProtKB-SubCell"/>
</dbReference>
<feature type="signal peptide" evidence="11">
    <location>
        <begin position="1"/>
        <end position="21"/>
    </location>
</feature>
<dbReference type="PANTHER" id="PTHR24223">
    <property type="entry name" value="ATP-BINDING CASSETTE SUB-FAMILY C"/>
    <property type="match status" value="1"/>
</dbReference>
<keyword evidence="4" id="KW-0677">Repeat</keyword>
<keyword evidence="9 10" id="KW-0472">Membrane</keyword>
<comment type="subcellular location">
    <subcellularLocation>
        <location evidence="1">Vacuole membrane</location>
        <topology evidence="1">Multi-pass membrane protein</topology>
    </subcellularLocation>
</comment>
<reference evidence="14" key="1">
    <citation type="submission" date="2021-02" db="EMBL/GenBank/DDBJ databases">
        <authorList>
            <person name="Dougan E. K."/>
            <person name="Rhodes N."/>
            <person name="Thang M."/>
            <person name="Chan C."/>
        </authorList>
    </citation>
    <scope>NUCLEOTIDE SEQUENCE</scope>
</reference>
<evidence type="ECO:0000256" key="3">
    <source>
        <dbReference type="ARBA" id="ARBA00022692"/>
    </source>
</evidence>
<feature type="transmembrane region" description="Helical" evidence="10">
    <location>
        <begin position="1219"/>
        <end position="1241"/>
    </location>
</feature>
<evidence type="ECO:0000313" key="15">
    <source>
        <dbReference type="Proteomes" id="UP000626109"/>
    </source>
</evidence>
<feature type="domain" description="ABC transmembrane type-1" evidence="13">
    <location>
        <begin position="999"/>
        <end position="1099"/>
    </location>
</feature>
<feature type="non-terminal residue" evidence="14">
    <location>
        <position position="1"/>
    </location>
</feature>
<evidence type="ECO:0000256" key="5">
    <source>
        <dbReference type="ARBA" id="ARBA00022741"/>
    </source>
</evidence>
<keyword evidence="3 10" id="KW-0812">Transmembrane</keyword>
<evidence type="ECO:0000259" key="12">
    <source>
        <dbReference type="PROSITE" id="PS50893"/>
    </source>
</evidence>
<feature type="transmembrane region" description="Helical" evidence="10">
    <location>
        <begin position="994"/>
        <end position="1015"/>
    </location>
</feature>
<evidence type="ECO:0000256" key="2">
    <source>
        <dbReference type="ARBA" id="ARBA00022448"/>
    </source>
</evidence>
<evidence type="ECO:0000256" key="9">
    <source>
        <dbReference type="ARBA" id="ARBA00023136"/>
    </source>
</evidence>
<feature type="domain" description="ABC transmembrane type-1" evidence="13">
    <location>
        <begin position="338"/>
        <end position="631"/>
    </location>
</feature>
<feature type="transmembrane region" description="Helical" evidence="10">
    <location>
        <begin position="1035"/>
        <end position="1055"/>
    </location>
</feature>
<dbReference type="Gene3D" id="1.20.1560.10">
    <property type="entry name" value="ABC transporter type 1, transmembrane domain"/>
    <property type="match status" value="3"/>
</dbReference>
<dbReference type="PROSITE" id="PS50893">
    <property type="entry name" value="ABC_TRANSPORTER_2"/>
    <property type="match status" value="1"/>
</dbReference>
<keyword evidence="8" id="KW-0406">Ion transport</keyword>
<evidence type="ECO:0000259" key="13">
    <source>
        <dbReference type="PROSITE" id="PS50929"/>
    </source>
</evidence>
<dbReference type="InterPro" id="IPR011992">
    <property type="entry name" value="EF-hand-dom_pair"/>
</dbReference>
<feature type="transmembrane region" description="Helical" evidence="10">
    <location>
        <begin position="381"/>
        <end position="401"/>
    </location>
</feature>
<feature type="transmembrane region" description="Helical" evidence="10">
    <location>
        <begin position="505"/>
        <end position="526"/>
    </location>
</feature>
<organism evidence="14 15">
    <name type="scientific">Polarella glacialis</name>
    <name type="common">Dinoflagellate</name>
    <dbReference type="NCBI Taxonomy" id="89957"/>
    <lineage>
        <taxon>Eukaryota</taxon>
        <taxon>Sar</taxon>
        <taxon>Alveolata</taxon>
        <taxon>Dinophyceae</taxon>
        <taxon>Suessiales</taxon>
        <taxon>Suessiaceae</taxon>
        <taxon>Polarella</taxon>
    </lineage>
</organism>
<dbReference type="Proteomes" id="UP000626109">
    <property type="component" value="Unassembled WGS sequence"/>
</dbReference>
<dbReference type="PROSITE" id="PS50929">
    <property type="entry name" value="ABC_TM1F"/>
    <property type="match status" value="2"/>
</dbReference>
<proteinExistence type="predicted"/>
<dbReference type="InterPro" id="IPR003593">
    <property type="entry name" value="AAA+_ATPase"/>
</dbReference>
<keyword evidence="2" id="KW-0813">Transport</keyword>
<evidence type="ECO:0000256" key="7">
    <source>
        <dbReference type="ARBA" id="ARBA00022989"/>
    </source>
</evidence>
<evidence type="ECO:0000256" key="4">
    <source>
        <dbReference type="ARBA" id="ARBA00022737"/>
    </source>
</evidence>
<keyword evidence="5" id="KW-0547">Nucleotide-binding</keyword>
<feature type="transmembrane region" description="Helical" evidence="10">
    <location>
        <begin position="336"/>
        <end position="361"/>
    </location>
</feature>
<feature type="transmembrane region" description="Helical" evidence="10">
    <location>
        <begin position="1247"/>
        <end position="1268"/>
    </location>
</feature>
<dbReference type="InterPro" id="IPR050173">
    <property type="entry name" value="ABC_transporter_C-like"/>
</dbReference>
<dbReference type="EMBL" id="CAJNNW010001119">
    <property type="protein sequence ID" value="CAE8634664.1"/>
    <property type="molecule type" value="Genomic_DNA"/>
</dbReference>
<dbReference type="InterPro" id="IPR003439">
    <property type="entry name" value="ABC_transporter-like_ATP-bd"/>
</dbReference>
<dbReference type="InterPro" id="IPR027417">
    <property type="entry name" value="P-loop_NTPase"/>
</dbReference>
<accession>A0A813H992</accession>
<dbReference type="SUPFAM" id="SSF47473">
    <property type="entry name" value="EF-hand"/>
    <property type="match status" value="1"/>
</dbReference>
<keyword evidence="7 10" id="KW-1133">Transmembrane helix</keyword>
<feature type="transmembrane region" description="Helical" evidence="10">
    <location>
        <begin position="199"/>
        <end position="219"/>
    </location>
</feature>
<sequence>MLYYWILVATVLLNSTTVITGDLESSKRRCNSDLDQCDDQDDAEADLVQVTFLQTALNIQGRVVLPAKQQQQQKVLSAAGARGLRGGSASDASEDEELYRLSATSLLQTDLQVAADLGDRSARDCGVLDNSGLSGLAPLHFEVQMDTLRAFGAFPLRRPCGILESSRGSHGSQAPALLQTDSETMLLSSADSVQKMQEWAIMIGYMVFYLASLACMRYYMAYPSAQLDKGVEYTAPRCKRISGTDVEEETWREGCFGWLAVSWASPWVARWGHSTNAALTKIKANELPQMGNKEYQARECAELFERLWKEEVESVGELKASLGRVIIKIYSVKTMLYLMLILGLQITLSQVYSVFLIQYALDYFHWLQAFEAQHGIRPDMRTPLLTAIVVFSALPFSNVVLSSINNSISCRLDQRLCGGLSIALFRKAQRLPCSKLQAEKQDGHDQDAAKATGGAVHMPHADLMTLINYDVNGNLQGCYQQLCLCMNSTMSLAILMVLLWGRLRLATLCAAACAVPVVFFSLAMSAGLGHSMFKLQECMDKRISTLREVLFGIRVVKSYAWEEAMEGKIGALRHDEVQSLTRYYHYLGAFVGVFLSFPRLLILSGLWGYSAIYGHHDVATIFTCMQILSSLKGTCDLFTRSLGRVIVIQPSIQRIEHFLKMTEAPVLPPEKTPDWVELWPDPIAVDPEEPMLTRGRLAKATLRVRGTFKWHKESYAVLHDLDLEVPRGEMVAIVGAVGSGKSTLLQAVLGELYPDLSQDANISRPGVIAYCSQVPHIAEGTLKENVLFGQAFDEYRYDEAIKAASLEGDLKMLPGADGVPIGSRGITLSGGQKARIAMARAAYHQGSELVILDDPFGAVDAPTAMVLLEKLLLGPLMRDRTRLVILQPDAERIVKFDRVAVMSGGRIVEQGPPEKVVQTQAYKSLQSTRTEEEFALHPFEGVEDRTEESLLTMPVRKKEDSAQVHPSLREEEFEGRPTWEMVKLYCGLGKWRNILNTSVIFFVQIFTYLLCDLVLADWTNAMAINPDIDDKPFLLGYLFWLLLGTSFWVVCWKYGECFTLRISAHIHGMVLKKILRAPIDRFFDKHPVGRIMNRMSADLATAVQGAFGHRWVLGADATQLRGKFSAVYRSVPAFEAGHGYRARERLRAEEKLRGGTLREPLVKEEVGKVRFQLAVLAGLGAIAGCLHLVSLSDWIKHPRYAHEEVWVGSRGIFSSDRAIVLLPLVACAGSGLLATVIAVQFPLHASWVVLPASAHELLALPLAILLAFRFDKSYERWWSCRIEVENVGKDITSLALVAKTNLDPSSTSNDSKLAKLAEANSQKLFSLLQAICDLVAARMSAESEKSSDQDHRKAKVAPASLGPDDAEMCLAAEDAVLWCVDAIMQRIHRGQVLGTFAPELSAQMYSQAVSLHGRILSCIMVIEQNSPGPFVVHMRTFLMMFCFTFPFTAIAAFQPLMILPMQMMLSFALLGIEFFSREMEHPFGDDAVDIPVSAVMDNVKRMVQEVQDYERLRFKRELVYGQQCLCGASGRVDFVGLSCLTLFRCSSGQRNKVDVISKAVTVLAVPFYYLIWKFCVRYWNTTVPLRYCMSSARSDVNSLISDVINNNVVIRAYQDQERITMEMCDAIDNQLKAGLLGDRVLRRWLVNRIVFMWSFYTTGVYMVGLMNTSFIGSGTLGLCLTNLLLLESLIEPNLDAATGAQFEFIALARIHEYLGIAQATTIVSGMPTLSACQWQKSGGWGDRCRDGVTFANGVCRAVWQVGAGWGIAAFSVSSAQSSQEPPKAWETHEGPRVGKATAYTHADVAFWRSNFGFARRQHSMAQIGYTDDELLEWRRPFDQLAEDNRISYPVFEQFMLKKYQGIIPDARLASKVGFFLRKFDRDADSFVDFGEFIGAGLLFDVDLAKEKIRLDGIEETFTNYAEDGIMSEPNFFKLMCDLRFFVATSTDVRKLIRAADQDSYGSFYWEMLQLAGWLRQPSSWLALDAELSLALRPRSSSVAAPLRLPQPRRTCRRPEIALSGTQTSGEERKLQKYRRQAQERLHWAAVDKEVLGLQPRLWMEVLDRDHRYATLLYDYWRRWQLSDTSNHFFEWLEVGQGSLIDLPHAPRRLLDEWRVIYLRKEQNPVFRVKMEEETGRFLWEADNMPVTLPLSALKPRSGTKPSTDREREVATILEPSLQLAIRRDSLLCAARKEVQRAKDAREVPTQARLSAIAEPLVQEGLLCQLRDPHFRERLDAAPTSNGHAHLRNMT</sequence>
<keyword evidence="6" id="KW-0067">ATP-binding</keyword>
<dbReference type="SMART" id="SM00382">
    <property type="entry name" value="AAA"/>
    <property type="match status" value="1"/>
</dbReference>
<evidence type="ECO:0000256" key="1">
    <source>
        <dbReference type="ARBA" id="ARBA00004128"/>
    </source>
</evidence>
<protein>
    <recommendedName>
        <fullName evidence="16">Calmodulin</fullName>
    </recommendedName>
</protein>
<dbReference type="GO" id="GO:0140359">
    <property type="term" value="F:ABC-type transporter activity"/>
    <property type="evidence" value="ECO:0007669"/>
    <property type="project" value="InterPro"/>
</dbReference>
<keyword evidence="11" id="KW-0732">Signal</keyword>
<feature type="transmembrane region" description="Helical" evidence="10">
    <location>
        <begin position="583"/>
        <end position="602"/>
    </location>
</feature>
<feature type="domain" description="ABC transporter" evidence="12">
    <location>
        <begin position="702"/>
        <end position="929"/>
    </location>
</feature>
<dbReference type="PANTHER" id="PTHR24223:SF443">
    <property type="entry name" value="MULTIDRUG-RESISTANCE LIKE PROTEIN 1, ISOFORM I"/>
    <property type="match status" value="1"/>
</dbReference>
<evidence type="ECO:0000313" key="14">
    <source>
        <dbReference type="EMBL" id="CAE8634664.1"/>
    </source>
</evidence>
<dbReference type="GO" id="GO:0005524">
    <property type="term" value="F:ATP binding"/>
    <property type="evidence" value="ECO:0007669"/>
    <property type="project" value="UniProtKB-KW"/>
</dbReference>
<evidence type="ECO:0000256" key="6">
    <source>
        <dbReference type="ARBA" id="ARBA00022840"/>
    </source>
</evidence>
<evidence type="ECO:0008006" key="16">
    <source>
        <dbReference type="Google" id="ProtNLM"/>
    </source>
</evidence>
<feature type="transmembrane region" description="Helical" evidence="10">
    <location>
        <begin position="1430"/>
        <end position="1451"/>
    </location>
</feature>
<evidence type="ECO:0000256" key="11">
    <source>
        <dbReference type="SAM" id="SignalP"/>
    </source>
</evidence>
<dbReference type="GO" id="GO:0016887">
    <property type="term" value="F:ATP hydrolysis activity"/>
    <property type="evidence" value="ECO:0007669"/>
    <property type="project" value="InterPro"/>
</dbReference>
<dbReference type="InterPro" id="IPR036640">
    <property type="entry name" value="ABC1_TM_sf"/>
</dbReference>
<comment type="caution">
    <text evidence="14">The sequence shown here is derived from an EMBL/GenBank/DDBJ whole genome shotgun (WGS) entry which is preliminary data.</text>
</comment>